<accession>K1TIX0</accession>
<dbReference type="AlphaFoldDB" id="K1TIX0"/>
<dbReference type="InterPro" id="IPR011109">
    <property type="entry name" value="DNA_bind_recombinase_dom"/>
</dbReference>
<gene>
    <name evidence="2" type="ORF">LEA_09265</name>
</gene>
<dbReference type="GO" id="GO:0003677">
    <property type="term" value="F:DNA binding"/>
    <property type="evidence" value="ECO:0007669"/>
    <property type="project" value="InterPro"/>
</dbReference>
<dbReference type="Pfam" id="PF07508">
    <property type="entry name" value="Recombinase"/>
    <property type="match status" value="1"/>
</dbReference>
<proteinExistence type="predicted"/>
<dbReference type="Gene3D" id="3.90.1750.20">
    <property type="entry name" value="Putative Large Serine Recombinase, Chain B, Domain 2"/>
    <property type="match status" value="1"/>
</dbReference>
<comment type="caution">
    <text evidence="2">The sequence shown here is derived from an EMBL/GenBank/DDBJ whole genome shotgun (WGS) entry which is preliminary data.</text>
</comment>
<dbReference type="GO" id="GO:0000150">
    <property type="term" value="F:DNA strand exchange activity"/>
    <property type="evidence" value="ECO:0007669"/>
    <property type="project" value="InterPro"/>
</dbReference>
<organism evidence="2">
    <name type="scientific">human gut metagenome</name>
    <dbReference type="NCBI Taxonomy" id="408170"/>
    <lineage>
        <taxon>unclassified sequences</taxon>
        <taxon>metagenomes</taxon>
        <taxon>organismal metagenomes</taxon>
    </lineage>
</organism>
<evidence type="ECO:0000313" key="2">
    <source>
        <dbReference type="EMBL" id="EKC67504.1"/>
    </source>
</evidence>
<feature type="non-terminal residue" evidence="2">
    <location>
        <position position="58"/>
    </location>
</feature>
<name>K1TIX0_9ZZZZ</name>
<feature type="domain" description="Recombinase" evidence="1">
    <location>
        <begin position="17"/>
        <end position="53"/>
    </location>
</feature>
<sequence length="58" mass="6770">MVMWWTQRTKEKLLVDPDTAPIVKRIFELSKQGNSVHQIARTLCEDGVLIPRAYRAMK</sequence>
<dbReference type="EMBL" id="AJWY01006202">
    <property type="protein sequence ID" value="EKC67504.1"/>
    <property type="molecule type" value="Genomic_DNA"/>
</dbReference>
<reference evidence="2" key="1">
    <citation type="journal article" date="2013" name="Environ. Microbiol.">
        <title>Microbiota from the distal guts of lean and obese adolescents exhibit partial functional redundancy besides clear differences in community structure.</title>
        <authorList>
            <person name="Ferrer M."/>
            <person name="Ruiz A."/>
            <person name="Lanza F."/>
            <person name="Haange S.B."/>
            <person name="Oberbach A."/>
            <person name="Till H."/>
            <person name="Bargiela R."/>
            <person name="Campoy C."/>
            <person name="Segura M.T."/>
            <person name="Richter M."/>
            <person name="von Bergen M."/>
            <person name="Seifert J."/>
            <person name="Suarez A."/>
        </authorList>
    </citation>
    <scope>NUCLEOTIDE SEQUENCE</scope>
</reference>
<evidence type="ECO:0000259" key="1">
    <source>
        <dbReference type="Pfam" id="PF07508"/>
    </source>
</evidence>
<protein>
    <submittedName>
        <fullName evidence="2">TndX protein</fullName>
    </submittedName>
</protein>
<dbReference type="InterPro" id="IPR038109">
    <property type="entry name" value="DNA_bind_recomb_sf"/>
</dbReference>